<feature type="non-terminal residue" evidence="4">
    <location>
        <position position="64"/>
    </location>
</feature>
<dbReference type="InterPro" id="IPR002049">
    <property type="entry name" value="LE_dom"/>
</dbReference>
<dbReference type="AlphaFoldDB" id="A0A852I6F3"/>
<name>A0A852I6F3_9PASS</name>
<comment type="caution">
    <text evidence="4">The sequence shown here is derived from an EMBL/GenBank/DDBJ whole genome shotgun (WGS) entry which is preliminary data.</text>
</comment>
<keyword evidence="5" id="KW-1185">Reference proteome</keyword>
<keyword evidence="1 2" id="KW-0245">EGF-like domain</keyword>
<dbReference type="Proteomes" id="UP000653383">
    <property type="component" value="Unassembled WGS sequence"/>
</dbReference>
<evidence type="ECO:0000256" key="1">
    <source>
        <dbReference type="ARBA" id="ARBA00022536"/>
    </source>
</evidence>
<keyword evidence="2" id="KW-1015">Disulfide bond</keyword>
<dbReference type="PROSITE" id="PS01186">
    <property type="entry name" value="EGF_2"/>
    <property type="match status" value="1"/>
</dbReference>
<feature type="non-terminal residue" evidence="4">
    <location>
        <position position="1"/>
    </location>
</feature>
<protein>
    <submittedName>
        <fullName evidence="4">MEGF6 protein</fullName>
    </submittedName>
</protein>
<dbReference type="OrthoDB" id="409374at2759"/>
<dbReference type="PRINTS" id="PR00011">
    <property type="entry name" value="EGFLAMININ"/>
</dbReference>
<dbReference type="EMBL" id="WAAE01146265">
    <property type="protein sequence ID" value="NXX37621.1"/>
    <property type="molecule type" value="Genomic_DNA"/>
</dbReference>
<dbReference type="PANTHER" id="PTHR24043:SF8">
    <property type="entry name" value="EGF-LIKE DOMAIN-CONTAINING PROTEIN"/>
    <property type="match status" value="1"/>
</dbReference>
<dbReference type="InterPro" id="IPR000742">
    <property type="entry name" value="EGF"/>
</dbReference>
<dbReference type="Pfam" id="PF00053">
    <property type="entry name" value="EGF_laminin"/>
    <property type="match status" value="1"/>
</dbReference>
<dbReference type="InterPro" id="IPR042635">
    <property type="entry name" value="MEGF10/SREC1/2-like"/>
</dbReference>
<dbReference type="Gene3D" id="2.170.300.10">
    <property type="entry name" value="Tie2 ligand-binding domain superfamily"/>
    <property type="match status" value="1"/>
</dbReference>
<comment type="caution">
    <text evidence="2">Lacks conserved residue(s) required for the propagation of feature annotation.</text>
</comment>
<feature type="domain" description="EGF-like" evidence="3">
    <location>
        <begin position="1"/>
        <end position="20"/>
    </location>
</feature>
<dbReference type="GO" id="GO:0005044">
    <property type="term" value="F:scavenger receptor activity"/>
    <property type="evidence" value="ECO:0007669"/>
    <property type="project" value="InterPro"/>
</dbReference>
<accession>A0A852I6F3</accession>
<dbReference type="PROSITE" id="PS50026">
    <property type="entry name" value="EGF_3"/>
    <property type="match status" value="1"/>
</dbReference>
<organism evidence="4 5">
    <name type="scientific">Nicator chloris</name>
    <dbReference type="NCBI Taxonomy" id="237433"/>
    <lineage>
        <taxon>Eukaryota</taxon>
        <taxon>Metazoa</taxon>
        <taxon>Chordata</taxon>
        <taxon>Craniata</taxon>
        <taxon>Vertebrata</taxon>
        <taxon>Euteleostomi</taxon>
        <taxon>Archelosauria</taxon>
        <taxon>Archosauria</taxon>
        <taxon>Dinosauria</taxon>
        <taxon>Saurischia</taxon>
        <taxon>Theropoda</taxon>
        <taxon>Coelurosauria</taxon>
        <taxon>Aves</taxon>
        <taxon>Neognathae</taxon>
        <taxon>Neoaves</taxon>
        <taxon>Telluraves</taxon>
        <taxon>Australaves</taxon>
        <taxon>Passeriformes</taxon>
        <taxon>Sylvioidea</taxon>
        <taxon>Pycnonotidae</taxon>
        <taxon>Nicator</taxon>
    </lineage>
</organism>
<evidence type="ECO:0000313" key="4">
    <source>
        <dbReference type="EMBL" id="NXX37621.1"/>
    </source>
</evidence>
<evidence type="ECO:0000259" key="3">
    <source>
        <dbReference type="PROSITE" id="PS50026"/>
    </source>
</evidence>
<reference evidence="4" key="1">
    <citation type="submission" date="2020-02" db="EMBL/GenBank/DDBJ databases">
        <title>Bird 10,000 Genomes (B10K) Project - Family phase.</title>
        <authorList>
            <person name="Zhang G."/>
        </authorList>
    </citation>
    <scope>NUCLEOTIDE SEQUENCE</scope>
    <source>
        <strain evidence="4">B10K-DU-002-40</strain>
        <tissue evidence="4">Muscle</tissue>
    </source>
</reference>
<proteinExistence type="predicted"/>
<feature type="disulfide bond" evidence="2">
    <location>
        <begin position="10"/>
        <end position="19"/>
    </location>
</feature>
<sequence>CHPVTGDCVCPPGRAGPTCERGKCGPHRYGLGCQQRCSCRNGGLCDPADGSCSCAPGWTGKSCE</sequence>
<dbReference type="PROSITE" id="PS00022">
    <property type="entry name" value="EGF_1"/>
    <property type="match status" value="2"/>
</dbReference>
<dbReference type="PANTHER" id="PTHR24043">
    <property type="entry name" value="SCAVENGER RECEPTOR CLASS F"/>
    <property type="match status" value="1"/>
</dbReference>
<evidence type="ECO:0000313" key="5">
    <source>
        <dbReference type="Proteomes" id="UP000653383"/>
    </source>
</evidence>
<gene>
    <name evidence="4" type="primary">Megf6_1</name>
    <name evidence="4" type="ORF">NICCHL_R05533</name>
</gene>
<evidence type="ECO:0000256" key="2">
    <source>
        <dbReference type="PROSITE-ProRule" id="PRU00076"/>
    </source>
</evidence>